<protein>
    <submittedName>
        <fullName evidence="9">Intron associated endonuclease</fullName>
    </submittedName>
</protein>
<name>A0A8S5Q3L2_9CAUD</name>
<dbReference type="EMBL" id="BK015564">
    <property type="protein sequence ID" value="DAE13124.1"/>
    <property type="molecule type" value="Genomic_DNA"/>
</dbReference>
<comment type="similarity">
    <text evidence="2">To endonucleases of group I introns of fungi and phage.</text>
</comment>
<accession>A0A8S5Q3L2</accession>
<dbReference type="SUPFAM" id="SSF64496">
    <property type="entry name" value="DNA-binding domain of intron-encoded endonucleases"/>
    <property type="match status" value="1"/>
</dbReference>
<comment type="cofactor">
    <cofactor evidence="1">
        <name>Mg(2+)</name>
        <dbReference type="ChEBI" id="CHEBI:18420"/>
    </cofactor>
</comment>
<keyword evidence="4 9" id="KW-0255">Endonuclease</keyword>
<reference evidence="9" key="1">
    <citation type="journal article" date="2021" name="Proc. Natl. Acad. Sci. U.S.A.">
        <title>A Catalog of Tens of Thousands of Viruses from Human Metagenomes Reveals Hidden Associations with Chronic Diseases.</title>
        <authorList>
            <person name="Tisza M.J."/>
            <person name="Buck C.B."/>
        </authorList>
    </citation>
    <scope>NUCLEOTIDE SEQUENCE</scope>
    <source>
        <strain evidence="9">CtLqe90</strain>
    </source>
</reference>
<sequence>MEEDRTYKIYCYTNLLNGKKYIGRTKQTLTQRAGKDGKKYYGCLHFGYAIKKDGWENFFAEILEDELTYEEACEKEKEYISKFETSNPKKGYNLQKGGEGPNRESLEKMRKSHEGKHLSEEHKKHISEGLGQRINNVNYGRKMTQEAIENIRKTKTGSNHPNWGKHRKESTKEKIREKNSRKVKQLSLNGEFIKEWNSGKEAAQELGINYLGINNCLRHTRHSSGGFVWEYVDKEMDLKYAKNKELLESVGIRAMEKEIKRRKQEQSSTTIPEMGVE</sequence>
<evidence type="ECO:0000256" key="4">
    <source>
        <dbReference type="ARBA" id="ARBA00022759"/>
    </source>
</evidence>
<dbReference type="Pfam" id="PF07453">
    <property type="entry name" value="NUMOD1"/>
    <property type="match status" value="1"/>
</dbReference>
<evidence type="ECO:0000259" key="8">
    <source>
        <dbReference type="PROSITE" id="PS50164"/>
    </source>
</evidence>
<dbReference type="SMART" id="SM00497">
    <property type="entry name" value="IENR1"/>
    <property type="match status" value="1"/>
</dbReference>
<dbReference type="InterPro" id="IPR036388">
    <property type="entry name" value="WH-like_DNA-bd_sf"/>
</dbReference>
<evidence type="ECO:0000256" key="5">
    <source>
        <dbReference type="ARBA" id="ARBA00022801"/>
    </source>
</evidence>
<proteinExistence type="predicted"/>
<evidence type="ECO:0000256" key="2">
    <source>
        <dbReference type="ARBA" id="ARBA00010045"/>
    </source>
</evidence>
<evidence type="ECO:0000313" key="9">
    <source>
        <dbReference type="EMBL" id="DAE13124.1"/>
    </source>
</evidence>
<dbReference type="GO" id="GO:0016787">
    <property type="term" value="F:hydrolase activity"/>
    <property type="evidence" value="ECO:0007669"/>
    <property type="project" value="UniProtKB-KW"/>
</dbReference>
<evidence type="ECO:0000256" key="3">
    <source>
        <dbReference type="ARBA" id="ARBA00022722"/>
    </source>
</evidence>
<dbReference type="CDD" id="cd10443">
    <property type="entry name" value="GIY-YIG_HE_Tlr8p_PBC-V_like"/>
    <property type="match status" value="1"/>
</dbReference>
<dbReference type="GO" id="GO:0004519">
    <property type="term" value="F:endonuclease activity"/>
    <property type="evidence" value="ECO:0007669"/>
    <property type="project" value="UniProtKB-KW"/>
</dbReference>
<dbReference type="PROSITE" id="PS50164">
    <property type="entry name" value="GIY_YIG"/>
    <property type="match status" value="1"/>
</dbReference>
<dbReference type="InterPro" id="IPR035901">
    <property type="entry name" value="GIY-YIG_endonuc_sf"/>
</dbReference>
<feature type="domain" description="GIY-YIG" evidence="8">
    <location>
        <begin position="5"/>
        <end position="92"/>
    </location>
</feature>
<keyword evidence="6" id="KW-0460">Magnesium</keyword>
<dbReference type="InterPro" id="IPR003647">
    <property type="entry name" value="Intron_nuc_1_rpt"/>
</dbReference>
<dbReference type="InterPro" id="IPR010896">
    <property type="entry name" value="NUMOD1"/>
</dbReference>
<dbReference type="InterPro" id="IPR003611">
    <property type="entry name" value="NUMOD3"/>
</dbReference>
<keyword evidence="5" id="KW-0378">Hydrolase</keyword>
<dbReference type="SUPFAM" id="SSF82771">
    <property type="entry name" value="GIY-YIG endonuclease"/>
    <property type="match status" value="1"/>
</dbReference>
<organism evidence="9">
    <name type="scientific">Siphoviridae sp. ctLqe90</name>
    <dbReference type="NCBI Taxonomy" id="2825456"/>
    <lineage>
        <taxon>Viruses</taxon>
        <taxon>Duplodnaviria</taxon>
        <taxon>Heunggongvirae</taxon>
        <taxon>Uroviricota</taxon>
        <taxon>Caudoviricetes</taxon>
    </lineage>
</organism>
<feature type="region of interest" description="Disordered" evidence="7">
    <location>
        <begin position="155"/>
        <end position="180"/>
    </location>
</feature>
<keyword evidence="3" id="KW-0540">Nuclease</keyword>
<dbReference type="SMART" id="SM00496">
    <property type="entry name" value="IENR2"/>
    <property type="match status" value="3"/>
</dbReference>
<dbReference type="SMART" id="SM00465">
    <property type="entry name" value="GIYc"/>
    <property type="match status" value="1"/>
</dbReference>
<evidence type="ECO:0000256" key="7">
    <source>
        <dbReference type="SAM" id="MobiDB-lite"/>
    </source>
</evidence>
<dbReference type="InterPro" id="IPR000305">
    <property type="entry name" value="GIY-YIG_endonuc"/>
</dbReference>
<dbReference type="GO" id="GO:0003677">
    <property type="term" value="F:DNA binding"/>
    <property type="evidence" value="ECO:0007669"/>
    <property type="project" value="InterPro"/>
</dbReference>
<dbReference type="InterPro" id="IPR006350">
    <property type="entry name" value="Intron_endoG1"/>
</dbReference>
<dbReference type="Gene3D" id="3.40.1440.10">
    <property type="entry name" value="GIY-YIG endonuclease"/>
    <property type="match status" value="1"/>
</dbReference>
<evidence type="ECO:0000256" key="6">
    <source>
        <dbReference type="ARBA" id="ARBA00022842"/>
    </source>
</evidence>
<feature type="region of interest" description="Disordered" evidence="7">
    <location>
        <begin position="86"/>
        <end position="106"/>
    </location>
</feature>
<dbReference type="NCBIfam" id="TIGR01453">
    <property type="entry name" value="grpIintron_endo"/>
    <property type="match status" value="1"/>
</dbReference>
<dbReference type="Gene3D" id="1.10.10.10">
    <property type="entry name" value="Winged helix-like DNA-binding domain superfamily/Winged helix DNA-binding domain"/>
    <property type="match status" value="1"/>
</dbReference>
<feature type="compositionally biased region" description="Basic and acidic residues" evidence="7">
    <location>
        <begin position="170"/>
        <end position="180"/>
    </location>
</feature>
<dbReference type="Pfam" id="PF07460">
    <property type="entry name" value="NUMOD3"/>
    <property type="match status" value="1"/>
</dbReference>
<evidence type="ECO:0000256" key="1">
    <source>
        <dbReference type="ARBA" id="ARBA00001946"/>
    </source>
</evidence>